<feature type="chain" id="PRO_5046474623" evidence="2">
    <location>
        <begin position="20"/>
        <end position="160"/>
    </location>
</feature>
<proteinExistence type="predicted"/>
<feature type="transmembrane region" description="Helical" evidence="1">
    <location>
        <begin position="61"/>
        <end position="89"/>
    </location>
</feature>
<evidence type="ECO:0000256" key="1">
    <source>
        <dbReference type="SAM" id="Phobius"/>
    </source>
</evidence>
<comment type="caution">
    <text evidence="3">The sequence shown here is derived from an EMBL/GenBank/DDBJ whole genome shotgun (WGS) entry which is preliminary data.</text>
</comment>
<evidence type="ECO:0000313" key="3">
    <source>
        <dbReference type="EMBL" id="MEQ2286161.1"/>
    </source>
</evidence>
<gene>
    <name evidence="3" type="ORF">AMECASPLE_039367</name>
</gene>
<accession>A0ABV0XXI0</accession>
<keyword evidence="2" id="KW-0732">Signal</keyword>
<keyword evidence="1" id="KW-0812">Transmembrane</keyword>
<sequence length="160" mass="18031">MVVFLERLVVLLFPTIIAPDRSLTKALKGLQSLSIELKSHSGIDEQFTNMFDTWFRKWGNLLVSIFTSLTVVIAGCVCCCATCIPALILRCIDRAIRSSDTRGLRFPEYQMDVVPEHTLMLSTEYLSTNDDVDLMEPNQSAGEIMILCYEEEDQTTAIDN</sequence>
<dbReference type="EMBL" id="JAHRIP010017569">
    <property type="protein sequence ID" value="MEQ2286161.1"/>
    <property type="molecule type" value="Genomic_DNA"/>
</dbReference>
<dbReference type="Proteomes" id="UP001469553">
    <property type="component" value="Unassembled WGS sequence"/>
</dbReference>
<evidence type="ECO:0000256" key="2">
    <source>
        <dbReference type="SAM" id="SignalP"/>
    </source>
</evidence>
<evidence type="ECO:0000313" key="4">
    <source>
        <dbReference type="Proteomes" id="UP001469553"/>
    </source>
</evidence>
<keyword evidence="1" id="KW-0472">Membrane</keyword>
<reference evidence="3 4" key="1">
    <citation type="submission" date="2021-06" db="EMBL/GenBank/DDBJ databases">
        <authorList>
            <person name="Palmer J.M."/>
        </authorList>
    </citation>
    <scope>NUCLEOTIDE SEQUENCE [LARGE SCALE GENOMIC DNA]</scope>
    <source>
        <strain evidence="3 4">AS_MEX2019</strain>
        <tissue evidence="3">Muscle</tissue>
    </source>
</reference>
<protein>
    <submittedName>
        <fullName evidence="3">Uncharacterized protein</fullName>
    </submittedName>
</protein>
<keyword evidence="1" id="KW-1133">Transmembrane helix</keyword>
<feature type="signal peptide" evidence="2">
    <location>
        <begin position="1"/>
        <end position="19"/>
    </location>
</feature>
<organism evidence="3 4">
    <name type="scientific">Ameca splendens</name>
    <dbReference type="NCBI Taxonomy" id="208324"/>
    <lineage>
        <taxon>Eukaryota</taxon>
        <taxon>Metazoa</taxon>
        <taxon>Chordata</taxon>
        <taxon>Craniata</taxon>
        <taxon>Vertebrata</taxon>
        <taxon>Euteleostomi</taxon>
        <taxon>Actinopterygii</taxon>
        <taxon>Neopterygii</taxon>
        <taxon>Teleostei</taxon>
        <taxon>Neoteleostei</taxon>
        <taxon>Acanthomorphata</taxon>
        <taxon>Ovalentaria</taxon>
        <taxon>Atherinomorphae</taxon>
        <taxon>Cyprinodontiformes</taxon>
        <taxon>Goodeidae</taxon>
        <taxon>Ameca</taxon>
    </lineage>
</organism>
<keyword evidence="4" id="KW-1185">Reference proteome</keyword>
<name>A0ABV0XXI0_9TELE</name>